<keyword evidence="6 8" id="KW-0119">Carbohydrate metabolism</keyword>
<evidence type="ECO:0000256" key="4">
    <source>
        <dbReference type="ARBA" id="ARBA00022723"/>
    </source>
</evidence>
<feature type="domain" description="Amidohydrolase-related" evidence="9">
    <location>
        <begin position="324"/>
        <end position="400"/>
    </location>
</feature>
<evidence type="ECO:0000256" key="6">
    <source>
        <dbReference type="ARBA" id="ARBA00023277"/>
    </source>
</evidence>
<comment type="catalytic activity">
    <reaction evidence="7 8">
        <text>N-acetyl-D-glucosamine 6-phosphate + H2O = D-glucosamine 6-phosphate + acetate</text>
        <dbReference type="Rhea" id="RHEA:22936"/>
        <dbReference type="ChEBI" id="CHEBI:15377"/>
        <dbReference type="ChEBI" id="CHEBI:30089"/>
        <dbReference type="ChEBI" id="CHEBI:57513"/>
        <dbReference type="ChEBI" id="CHEBI:58725"/>
        <dbReference type="EC" id="3.5.1.25"/>
    </reaction>
</comment>
<dbReference type="PANTHER" id="PTHR11113:SF14">
    <property type="entry name" value="N-ACETYLGLUCOSAMINE-6-PHOSPHATE DEACETYLASE"/>
    <property type="match status" value="1"/>
</dbReference>
<evidence type="ECO:0000256" key="2">
    <source>
        <dbReference type="ARBA" id="ARBA00011899"/>
    </source>
</evidence>
<dbReference type="InterPro" id="IPR003764">
    <property type="entry name" value="GlcNAc_6-P_deAcase"/>
</dbReference>
<dbReference type="SUPFAM" id="SSF51338">
    <property type="entry name" value="Composite domain of metallo-dependent hydrolases"/>
    <property type="match status" value="1"/>
</dbReference>
<proteinExistence type="inferred from homology"/>
<organism evidence="10 11">
    <name type="scientific">Lodderomyces beijingensis</name>
    <dbReference type="NCBI Taxonomy" id="1775926"/>
    <lineage>
        <taxon>Eukaryota</taxon>
        <taxon>Fungi</taxon>
        <taxon>Dikarya</taxon>
        <taxon>Ascomycota</taxon>
        <taxon>Saccharomycotina</taxon>
        <taxon>Pichiomycetes</taxon>
        <taxon>Debaryomycetaceae</taxon>
        <taxon>Candida/Lodderomyces clade</taxon>
        <taxon>Lodderomyces</taxon>
    </lineage>
</organism>
<reference evidence="10 11" key="1">
    <citation type="submission" date="2024-03" db="EMBL/GenBank/DDBJ databases">
        <authorList>
            <person name="Brejova B."/>
        </authorList>
    </citation>
    <scope>NUCLEOTIDE SEQUENCE [LARGE SCALE GENOMIC DNA]</scope>
    <source>
        <strain evidence="10 11">CBS 14171</strain>
    </source>
</reference>
<sequence length="419" mass="45590">MSVTRFTNCHLIDNGKVYRHHDLYFDNSTRKICNAPTSPSFITKTIDLKGQLLAPGLIDIQNNGIYGVNFSNLNEGSSPQDIAQFRRSYQDAMSKYLTTGVTAICPTVTSNFAGVYPKVLPIYKKSRLSHQTDSLGAHLEGPFINLAKKGCHPVETFVDAKEGEHKLLEIYGGDGNLLDNVCIITAAPEIPGVLDLIPFIKQHNCVYSIGHTMASYETGVQAIENGCTMITHLYNAMPQPHHRNAGVVGLINAPLKGSQDKTPFFGLICDGVHVDPSMANLAYRSNPSKCVLVTDAMHLIGLPDGEYKWDGQVIVKNGDRLYLKGTDTLAGASTTLPQCIRNLMQWADITLAEAVKTATNNAASSINVEHERGFLNVGCDADFVVFNKDGYVTRVYKLGNEINSSDVPAGAEARLSAVL</sequence>
<evidence type="ECO:0000313" key="10">
    <source>
        <dbReference type="EMBL" id="CAK9436732.1"/>
    </source>
</evidence>
<comment type="similarity">
    <text evidence="1 8">Belongs to the metallo-dependent hydrolases superfamily. NagA family.</text>
</comment>
<dbReference type="PANTHER" id="PTHR11113">
    <property type="entry name" value="N-ACETYLGLUCOSAMINE-6-PHOSPHATE DEACETYLASE"/>
    <property type="match status" value="1"/>
</dbReference>
<evidence type="ECO:0000256" key="1">
    <source>
        <dbReference type="ARBA" id="ARBA00010716"/>
    </source>
</evidence>
<dbReference type="InterPro" id="IPR006680">
    <property type="entry name" value="Amidohydro-rel"/>
</dbReference>
<dbReference type="Proteomes" id="UP001497383">
    <property type="component" value="Chromosome 2"/>
</dbReference>
<dbReference type="Pfam" id="PF01979">
    <property type="entry name" value="Amidohydro_1"/>
    <property type="match status" value="1"/>
</dbReference>
<gene>
    <name evidence="10" type="ORF">LODBEIA_P12540</name>
</gene>
<evidence type="ECO:0000256" key="5">
    <source>
        <dbReference type="ARBA" id="ARBA00022801"/>
    </source>
</evidence>
<dbReference type="GeneID" id="92206450"/>
<dbReference type="RefSeq" id="XP_066828192.1">
    <property type="nucleotide sequence ID" value="XM_066971122.1"/>
</dbReference>
<dbReference type="EC" id="3.5.1.25" evidence="2 8"/>
<dbReference type="InterPro" id="IPR011059">
    <property type="entry name" value="Metal-dep_hydrolase_composite"/>
</dbReference>
<dbReference type="SUPFAM" id="SSF51556">
    <property type="entry name" value="Metallo-dependent hydrolases"/>
    <property type="match status" value="1"/>
</dbReference>
<accession>A0ABP0ZFS5</accession>
<dbReference type="InterPro" id="IPR032466">
    <property type="entry name" value="Metal_Hydrolase"/>
</dbReference>
<dbReference type="EMBL" id="OZ022406">
    <property type="protein sequence ID" value="CAK9436732.1"/>
    <property type="molecule type" value="Genomic_DNA"/>
</dbReference>
<keyword evidence="4" id="KW-0479">Metal-binding</keyword>
<evidence type="ECO:0000313" key="11">
    <source>
        <dbReference type="Proteomes" id="UP001497383"/>
    </source>
</evidence>
<name>A0ABP0ZFS5_9ASCO</name>
<protein>
    <recommendedName>
        <fullName evidence="3 8">N-acetylglucosamine-6-phosphate deacetylase</fullName>
        <ecNumber evidence="2 8">3.5.1.25</ecNumber>
    </recommendedName>
</protein>
<keyword evidence="5 8" id="KW-0378">Hydrolase</keyword>
<evidence type="ECO:0000259" key="9">
    <source>
        <dbReference type="Pfam" id="PF01979"/>
    </source>
</evidence>
<dbReference type="Gene3D" id="3.20.20.140">
    <property type="entry name" value="Metal-dependent hydrolases"/>
    <property type="match status" value="1"/>
</dbReference>
<keyword evidence="11" id="KW-1185">Reference proteome</keyword>
<evidence type="ECO:0000256" key="8">
    <source>
        <dbReference type="PIRNR" id="PIRNR038994"/>
    </source>
</evidence>
<evidence type="ECO:0000256" key="3">
    <source>
        <dbReference type="ARBA" id="ARBA00018029"/>
    </source>
</evidence>
<dbReference type="NCBIfam" id="TIGR00221">
    <property type="entry name" value="nagA"/>
    <property type="match status" value="1"/>
</dbReference>
<dbReference type="CDD" id="cd00854">
    <property type="entry name" value="NagA"/>
    <property type="match status" value="1"/>
</dbReference>
<dbReference type="PIRSF" id="PIRSF038994">
    <property type="entry name" value="NagA"/>
    <property type="match status" value="1"/>
</dbReference>
<evidence type="ECO:0000256" key="7">
    <source>
        <dbReference type="ARBA" id="ARBA00047647"/>
    </source>
</evidence>
<dbReference type="Gene3D" id="2.30.40.10">
    <property type="entry name" value="Urease, subunit C, domain 1"/>
    <property type="match status" value="1"/>
</dbReference>